<dbReference type="InterPro" id="IPR039319">
    <property type="entry name" value="ELF3-like"/>
</dbReference>
<evidence type="ECO:0000313" key="2">
    <source>
        <dbReference type="EMBL" id="KAK9677019.1"/>
    </source>
</evidence>
<name>A0AAW1HKW1_SAPOF</name>
<feature type="region of interest" description="Disordered" evidence="1">
    <location>
        <begin position="1"/>
        <end position="35"/>
    </location>
</feature>
<gene>
    <name evidence="2" type="ORF">RND81_11G116400</name>
</gene>
<reference evidence="2 3" key="1">
    <citation type="submission" date="2024-03" db="EMBL/GenBank/DDBJ databases">
        <title>WGS assembly of Saponaria officinalis var. Norfolk2.</title>
        <authorList>
            <person name="Jenkins J."/>
            <person name="Shu S."/>
            <person name="Grimwood J."/>
            <person name="Barry K."/>
            <person name="Goodstein D."/>
            <person name="Schmutz J."/>
            <person name="Leebens-Mack J."/>
            <person name="Osbourn A."/>
        </authorList>
    </citation>
    <scope>NUCLEOTIDE SEQUENCE [LARGE SCALE GENOMIC DNA]</scope>
    <source>
        <strain evidence="3">cv. Norfolk2</strain>
        <strain evidence="2">JIC</strain>
        <tissue evidence="2">Leaf</tissue>
    </source>
</reference>
<feature type="region of interest" description="Disordered" evidence="1">
    <location>
        <begin position="87"/>
        <end position="115"/>
    </location>
</feature>
<protein>
    <recommendedName>
        <fullName evidence="4">EARLY FLOWERING 3</fullName>
    </recommendedName>
</protein>
<evidence type="ECO:0000256" key="1">
    <source>
        <dbReference type="SAM" id="MobiDB-lite"/>
    </source>
</evidence>
<dbReference type="GO" id="GO:2000028">
    <property type="term" value="P:regulation of photoperiodism, flowering"/>
    <property type="evidence" value="ECO:0007669"/>
    <property type="project" value="InterPro"/>
</dbReference>
<dbReference type="PANTHER" id="PTHR34281:SF2">
    <property type="entry name" value="PROTEIN EARLY FLOWERING 3"/>
    <property type="match status" value="1"/>
</dbReference>
<dbReference type="EMBL" id="JBDFQZ010000011">
    <property type="protein sequence ID" value="KAK9677019.1"/>
    <property type="molecule type" value="Genomic_DNA"/>
</dbReference>
<dbReference type="EMBL" id="JBDFQZ010000011">
    <property type="protein sequence ID" value="KAK9677016.1"/>
    <property type="molecule type" value="Genomic_DNA"/>
</dbReference>
<proteinExistence type="predicted"/>
<dbReference type="EMBL" id="JBDFQZ010000011">
    <property type="protein sequence ID" value="KAK9677018.1"/>
    <property type="molecule type" value="Genomic_DNA"/>
</dbReference>
<sequence length="607" mass="66313">MRGEKIEGKMAGPLFPRLHVNDTDKGGPKPPPRNKMALYEQLSIPSQRFTDAPVSVLPLPPIYGGTVANTDSPNQGRGLEKSRFSPFQNSAASNHSNMRQGSFSTEGLLNESNGNSFKRLMPTTESNDVSHLKWPSRLKNETEFKARSLFRPAVSSDTSLNKDQYFGCSSSLRLPPDVTRLEISITADQESDGNLKAVNEGSLTLYEADRGHDKQENNKNAASVVKARDNISPAMSLMPTSSCSQQKSSVVNAGVLSIDPGLETRLSYSHSGCPNAVQNDLRCEDEDESGPLPTSVLNRNEDPTSNALALGGVSCTFISPDDVVEMIGYKHFWKVRRAIINQQRVFSMQVFELHRIIKVQRIIAGSRRLPTEDSVFLHKLSSLKEPTPNLVSEKIKLPSENPFQPENISSGILKNAQKLGKSAFLSSSLDNDLPIWNVPPPVGNQWLVPVMSPSEGLIYKPYKPPPCPPPVGYDPTLYGTYGYNLPVAPSIGPKYFDPYGGIPAMTPSIPMSTIDEVDTSIDANNGEKLETKAVIRTSRFCDVALPLFPTAPTGCGAVPPVGPTQGNEQKTTTTQVIKVVPHNPKLASESTARIIELIQEERKHLCN</sequence>
<dbReference type="EMBL" id="JBDFQZ010000011">
    <property type="protein sequence ID" value="KAK9677020.1"/>
    <property type="molecule type" value="Genomic_DNA"/>
</dbReference>
<organism evidence="2 3">
    <name type="scientific">Saponaria officinalis</name>
    <name type="common">Common soapwort</name>
    <name type="synonym">Lychnis saponaria</name>
    <dbReference type="NCBI Taxonomy" id="3572"/>
    <lineage>
        <taxon>Eukaryota</taxon>
        <taxon>Viridiplantae</taxon>
        <taxon>Streptophyta</taxon>
        <taxon>Embryophyta</taxon>
        <taxon>Tracheophyta</taxon>
        <taxon>Spermatophyta</taxon>
        <taxon>Magnoliopsida</taxon>
        <taxon>eudicotyledons</taxon>
        <taxon>Gunneridae</taxon>
        <taxon>Pentapetalae</taxon>
        <taxon>Caryophyllales</taxon>
        <taxon>Caryophyllaceae</taxon>
        <taxon>Caryophylleae</taxon>
        <taxon>Saponaria</taxon>
    </lineage>
</organism>
<evidence type="ECO:0008006" key="4">
    <source>
        <dbReference type="Google" id="ProtNLM"/>
    </source>
</evidence>
<dbReference type="EMBL" id="JBDFQZ010000011">
    <property type="protein sequence ID" value="KAK9677017.1"/>
    <property type="molecule type" value="Genomic_DNA"/>
</dbReference>
<comment type="caution">
    <text evidence="2">The sequence shown here is derived from an EMBL/GenBank/DDBJ whole genome shotgun (WGS) entry which is preliminary data.</text>
</comment>
<accession>A0AAW1HKW1</accession>
<dbReference type="PANTHER" id="PTHR34281">
    <property type="entry name" value="PROTEIN EARLY FLOWERING 3"/>
    <property type="match status" value="1"/>
</dbReference>
<evidence type="ECO:0000313" key="3">
    <source>
        <dbReference type="Proteomes" id="UP001443914"/>
    </source>
</evidence>
<dbReference type="Proteomes" id="UP001443914">
    <property type="component" value="Unassembled WGS sequence"/>
</dbReference>
<dbReference type="AlphaFoldDB" id="A0AAW1HKW1"/>
<keyword evidence="3" id="KW-1185">Reference proteome</keyword>